<proteinExistence type="predicted"/>
<name>A0A9D4YLW9_PEA</name>
<protein>
    <recommendedName>
        <fullName evidence="2">Retroviral polymerase SH3-like domain-containing protein</fullName>
    </recommendedName>
</protein>
<dbReference type="Pfam" id="PF25597">
    <property type="entry name" value="SH3_retrovirus"/>
    <property type="match status" value="1"/>
</dbReference>
<dbReference type="PANTHER" id="PTHR11439:SF496">
    <property type="entry name" value="RNA-DIRECTED DNA POLYMERASE"/>
    <property type="match status" value="1"/>
</dbReference>
<keyword evidence="4" id="KW-1185">Reference proteome</keyword>
<evidence type="ECO:0000256" key="1">
    <source>
        <dbReference type="SAM" id="MobiDB-lite"/>
    </source>
</evidence>
<evidence type="ECO:0000313" key="3">
    <source>
        <dbReference type="EMBL" id="KAI5441943.1"/>
    </source>
</evidence>
<reference evidence="3 4" key="1">
    <citation type="journal article" date="2022" name="Nat. Genet.">
        <title>Improved pea reference genome and pan-genome highlight genomic features and evolutionary characteristics.</title>
        <authorList>
            <person name="Yang T."/>
            <person name="Liu R."/>
            <person name="Luo Y."/>
            <person name="Hu S."/>
            <person name="Wang D."/>
            <person name="Wang C."/>
            <person name="Pandey M.K."/>
            <person name="Ge S."/>
            <person name="Xu Q."/>
            <person name="Li N."/>
            <person name="Li G."/>
            <person name="Huang Y."/>
            <person name="Saxena R.K."/>
            <person name="Ji Y."/>
            <person name="Li M."/>
            <person name="Yan X."/>
            <person name="He Y."/>
            <person name="Liu Y."/>
            <person name="Wang X."/>
            <person name="Xiang C."/>
            <person name="Varshney R.K."/>
            <person name="Ding H."/>
            <person name="Gao S."/>
            <person name="Zong X."/>
        </authorList>
    </citation>
    <scope>NUCLEOTIDE SEQUENCE [LARGE SCALE GENOMIC DNA]</scope>
    <source>
        <strain evidence="3 4">cv. Zhongwan 6</strain>
    </source>
</reference>
<evidence type="ECO:0000313" key="4">
    <source>
        <dbReference type="Proteomes" id="UP001058974"/>
    </source>
</evidence>
<dbReference type="EMBL" id="JAMSHJ010000001">
    <property type="protein sequence ID" value="KAI5441943.1"/>
    <property type="molecule type" value="Genomic_DNA"/>
</dbReference>
<dbReference type="PANTHER" id="PTHR11439">
    <property type="entry name" value="GAG-POL-RELATED RETROTRANSPOSON"/>
    <property type="match status" value="1"/>
</dbReference>
<gene>
    <name evidence="3" type="ORF">KIW84_011124</name>
</gene>
<dbReference type="AlphaFoldDB" id="A0A9D4YLW9"/>
<feature type="region of interest" description="Disordered" evidence="1">
    <location>
        <begin position="205"/>
        <end position="224"/>
    </location>
</feature>
<feature type="domain" description="Retroviral polymerase SH3-like" evidence="2">
    <location>
        <begin position="9"/>
        <end position="63"/>
    </location>
</feature>
<dbReference type="InterPro" id="IPR057670">
    <property type="entry name" value="SH3_retrovirus"/>
</dbReference>
<dbReference type="Proteomes" id="UP001058974">
    <property type="component" value="Chromosome 1"/>
</dbReference>
<dbReference type="Gramene" id="Psat01G0112400-T1">
    <property type="protein sequence ID" value="KAI5441943.1"/>
    <property type="gene ID" value="KIW84_011124"/>
</dbReference>
<evidence type="ECO:0000259" key="2">
    <source>
        <dbReference type="Pfam" id="PF25597"/>
    </source>
</evidence>
<accession>A0A9D4YLW9</accession>
<sequence length="224" mass="25554">MSYMKIWGCEVYVKRQISTKLEPKSDKCLFVGYPKETRGYHLYNPSEGKVFVARTGVFLEKDFISKGISGRKVDLEEIQESQSIDTPMEELEQETQKSSKQDIVADSTTEAEYIAALSAAKEVVWIKKFISELGIVPSIVDPIGLYYDNNGAIAQAKEPRSHQRSKHILRRYHLIREIIDRGDVKICRVPTLDNIADPLRKPLAQQKHDGHTRSMGIRGMSDWL</sequence>
<dbReference type="CDD" id="cd09272">
    <property type="entry name" value="RNase_HI_RT_Ty1"/>
    <property type="match status" value="1"/>
</dbReference>
<organism evidence="3 4">
    <name type="scientific">Pisum sativum</name>
    <name type="common">Garden pea</name>
    <name type="synonym">Lathyrus oleraceus</name>
    <dbReference type="NCBI Taxonomy" id="3888"/>
    <lineage>
        <taxon>Eukaryota</taxon>
        <taxon>Viridiplantae</taxon>
        <taxon>Streptophyta</taxon>
        <taxon>Embryophyta</taxon>
        <taxon>Tracheophyta</taxon>
        <taxon>Spermatophyta</taxon>
        <taxon>Magnoliopsida</taxon>
        <taxon>eudicotyledons</taxon>
        <taxon>Gunneridae</taxon>
        <taxon>Pentapetalae</taxon>
        <taxon>rosids</taxon>
        <taxon>fabids</taxon>
        <taxon>Fabales</taxon>
        <taxon>Fabaceae</taxon>
        <taxon>Papilionoideae</taxon>
        <taxon>50 kb inversion clade</taxon>
        <taxon>NPAAA clade</taxon>
        <taxon>Hologalegina</taxon>
        <taxon>IRL clade</taxon>
        <taxon>Fabeae</taxon>
        <taxon>Lathyrus</taxon>
    </lineage>
</organism>
<comment type="caution">
    <text evidence="3">The sequence shown here is derived from an EMBL/GenBank/DDBJ whole genome shotgun (WGS) entry which is preliminary data.</text>
</comment>